<dbReference type="CDD" id="cd02800">
    <property type="entry name" value="tRNA_bind_EcMetRS_like"/>
    <property type="match status" value="1"/>
</dbReference>
<dbReference type="Gene3D" id="1.10.730.10">
    <property type="entry name" value="Isoleucyl-tRNA Synthetase, Domain 1"/>
    <property type="match status" value="1"/>
</dbReference>
<keyword evidence="6 16" id="KW-0820">tRNA-binding</keyword>
<evidence type="ECO:0000256" key="12">
    <source>
        <dbReference type="ARBA" id="ARBA00022884"/>
    </source>
</evidence>
<keyword evidence="12 16" id="KW-0694">RNA-binding</keyword>
<keyword evidence="5 16" id="KW-0963">Cytoplasm</keyword>
<feature type="binding site" evidence="16">
    <location>
        <position position="156"/>
    </location>
    <ligand>
        <name>Zn(2+)</name>
        <dbReference type="ChEBI" id="CHEBI:29105"/>
    </ligand>
</feature>
<evidence type="ECO:0000313" key="19">
    <source>
        <dbReference type="Proteomes" id="UP001156873"/>
    </source>
</evidence>
<dbReference type="InterPro" id="IPR014729">
    <property type="entry name" value="Rossmann-like_a/b/a_fold"/>
</dbReference>
<accession>A0ABT6JTL5</accession>
<reference evidence="18 19" key="1">
    <citation type="submission" date="2023-04" db="EMBL/GenBank/DDBJ databases">
        <title>Luteimonas sp. M1R5S59.</title>
        <authorList>
            <person name="Sun J.-Q."/>
        </authorList>
    </citation>
    <scope>NUCLEOTIDE SEQUENCE [LARGE SCALE GENOMIC DNA]</scope>
    <source>
        <strain evidence="18 19">M1R5S59</strain>
    </source>
</reference>
<dbReference type="PROSITE" id="PS50886">
    <property type="entry name" value="TRBD"/>
    <property type="match status" value="1"/>
</dbReference>
<dbReference type="SUPFAM" id="SSF57770">
    <property type="entry name" value="Methionyl-tRNA synthetase (MetRS), Zn-domain"/>
    <property type="match status" value="1"/>
</dbReference>
<gene>
    <name evidence="16 18" type="primary">metG</name>
    <name evidence="18" type="ORF">QFW81_08885</name>
</gene>
<dbReference type="InterPro" id="IPR001412">
    <property type="entry name" value="aa-tRNA-synth_I_CS"/>
</dbReference>
<evidence type="ECO:0000256" key="1">
    <source>
        <dbReference type="ARBA" id="ARBA00003314"/>
    </source>
</evidence>
<evidence type="ECO:0000256" key="9">
    <source>
        <dbReference type="ARBA" id="ARBA00022741"/>
    </source>
</evidence>
<sequence length="705" mass="76585">MPRPAIVSSALPYGNGHLHIGHLVGYIQADIWVRARRMAGGTVHFVCANDTHGTPIMLAAEKAGVAPEEFIQVTQASQQRDFADFSVDFDWYHSTHSAENRELTERFYATLEAGGHIARRSIEQLYDPVKAMFLPDRYVKGTCPVCGTEDQYGDNCENCGATYSPTELKNPRSVVSGATPELRASEHFFFQVGDFTSVLRDWLQGDVGIPGVKAKLREWIDAEGGLRDWDISRDAPYFGFEIPGHPGKYFYVWLDAPIGYLSSLLALARSGRKPGFDEAAFEMMLQPGDHAELRHFIGKDIVNFHGLFWPAVLAGNGLRLPERLHVNGYLMVNGDKMSKSRGTFVMARTYLESGLDPEALRYYFATKSSGGVDDVDLNLSDFVARVNSDLVGKFVNIASRCARLLQGHFDNVLPGDTTAGTSEGWDAQARAVRDGVREACLLAPQDYELGNFAAVARNAMAAADSVNEYIARTAPWALAKDPARRADLHLVLGTALQAFADIAGMLKPILPGIVARVEHYLGGVELRPGGFSELAGHTLDVYTPLFTRIDPKQIDAMTEASKDTLAARPDAATVAPAVAGATPPAPMPASVENAPAHVGIDDFARLDLRIGKVLECGFVDGSDKLLRFLLDAGELGQRQIFSGIRASYAEPEKLVGRNVVFIANLAPRKMRFGLSEGMILSAGFDAGALALLDADTGARPGMPVR</sequence>
<dbReference type="InterPro" id="IPR033911">
    <property type="entry name" value="MetRS_core"/>
</dbReference>
<dbReference type="NCBIfam" id="TIGR00398">
    <property type="entry name" value="metG"/>
    <property type="match status" value="1"/>
</dbReference>
<dbReference type="RefSeq" id="WP_280578382.1">
    <property type="nucleotide sequence ID" value="NZ_JARXRO010000015.1"/>
</dbReference>
<keyword evidence="13 16" id="KW-0648">Protein biosynthesis</keyword>
<dbReference type="InterPro" id="IPR002547">
    <property type="entry name" value="tRNA-bd_dom"/>
</dbReference>
<comment type="cofactor">
    <cofactor evidence="16">
        <name>Zn(2+)</name>
        <dbReference type="ChEBI" id="CHEBI:29105"/>
    </cofactor>
    <text evidence="16">Binds 1 zinc ion per subunit.</text>
</comment>
<dbReference type="Pfam" id="PF01588">
    <property type="entry name" value="tRNA_bind"/>
    <property type="match status" value="1"/>
</dbReference>
<evidence type="ECO:0000256" key="6">
    <source>
        <dbReference type="ARBA" id="ARBA00022555"/>
    </source>
</evidence>
<dbReference type="InterPro" id="IPR004495">
    <property type="entry name" value="Met-tRNA-synth_bsu_C"/>
</dbReference>
<organism evidence="18 19">
    <name type="scientific">Luteimonas kalidii</name>
    <dbReference type="NCBI Taxonomy" id="3042025"/>
    <lineage>
        <taxon>Bacteria</taxon>
        <taxon>Pseudomonadati</taxon>
        <taxon>Pseudomonadota</taxon>
        <taxon>Gammaproteobacteria</taxon>
        <taxon>Lysobacterales</taxon>
        <taxon>Lysobacteraceae</taxon>
        <taxon>Luteimonas</taxon>
    </lineage>
</organism>
<keyword evidence="11 16" id="KW-0067">ATP-binding</keyword>
<evidence type="ECO:0000256" key="15">
    <source>
        <dbReference type="ARBA" id="ARBA00047364"/>
    </source>
</evidence>
<dbReference type="PANTHER" id="PTHR45765:SF1">
    <property type="entry name" value="METHIONINE--TRNA LIGASE, CYTOPLASMIC"/>
    <property type="match status" value="1"/>
</dbReference>
<proteinExistence type="inferred from homology"/>
<dbReference type="InterPro" id="IPR009080">
    <property type="entry name" value="tRNAsynth_Ia_anticodon-bd"/>
</dbReference>
<dbReference type="SUPFAM" id="SSF50249">
    <property type="entry name" value="Nucleic acid-binding proteins"/>
    <property type="match status" value="1"/>
</dbReference>
<feature type="domain" description="TRNA-binding" evidence="17">
    <location>
        <begin position="602"/>
        <end position="705"/>
    </location>
</feature>
<dbReference type="Gene3D" id="2.40.50.140">
    <property type="entry name" value="Nucleic acid-binding proteins"/>
    <property type="match status" value="1"/>
</dbReference>
<feature type="binding site" evidence="16">
    <location>
        <position position="143"/>
    </location>
    <ligand>
        <name>Zn(2+)</name>
        <dbReference type="ChEBI" id="CHEBI:29105"/>
    </ligand>
</feature>
<keyword evidence="14 16" id="KW-0030">Aminoacyl-tRNA synthetase</keyword>
<feature type="short sequence motif" description="'HIGH' region" evidence="16">
    <location>
        <begin position="12"/>
        <end position="22"/>
    </location>
</feature>
<dbReference type="Gene3D" id="3.40.50.620">
    <property type="entry name" value="HUPs"/>
    <property type="match status" value="1"/>
</dbReference>
<evidence type="ECO:0000256" key="5">
    <source>
        <dbReference type="ARBA" id="ARBA00022490"/>
    </source>
</evidence>
<evidence type="ECO:0000256" key="13">
    <source>
        <dbReference type="ARBA" id="ARBA00022917"/>
    </source>
</evidence>
<comment type="function">
    <text evidence="1 16">Is required not only for elongation of protein synthesis but also for the initiation of all mRNA translation through initiator tRNA(fMet) aminoacylation.</text>
</comment>
<keyword evidence="7 16" id="KW-0436">Ligase</keyword>
<dbReference type="Proteomes" id="UP001156873">
    <property type="component" value="Unassembled WGS sequence"/>
</dbReference>
<evidence type="ECO:0000259" key="17">
    <source>
        <dbReference type="PROSITE" id="PS50886"/>
    </source>
</evidence>
<dbReference type="InterPro" id="IPR012340">
    <property type="entry name" value="NA-bd_OB-fold"/>
</dbReference>
<dbReference type="InterPro" id="IPR023458">
    <property type="entry name" value="Met-tRNA_ligase_1"/>
</dbReference>
<evidence type="ECO:0000256" key="4">
    <source>
        <dbReference type="ARBA" id="ARBA00011738"/>
    </source>
</evidence>
<dbReference type="EC" id="6.1.1.10" evidence="16"/>
<dbReference type="InterPro" id="IPR015413">
    <property type="entry name" value="Methionyl/Leucyl_tRNA_Synth"/>
</dbReference>
<evidence type="ECO:0000256" key="14">
    <source>
        <dbReference type="ARBA" id="ARBA00023146"/>
    </source>
</evidence>
<comment type="subunit">
    <text evidence="4 16">Homodimer.</text>
</comment>
<dbReference type="Gene3D" id="2.20.28.20">
    <property type="entry name" value="Methionyl-tRNA synthetase, Zn-domain"/>
    <property type="match status" value="1"/>
</dbReference>
<dbReference type="PANTHER" id="PTHR45765">
    <property type="entry name" value="METHIONINE--TRNA LIGASE"/>
    <property type="match status" value="1"/>
</dbReference>
<feature type="short sequence motif" description="'KMSKS' region" evidence="16">
    <location>
        <begin position="336"/>
        <end position="340"/>
    </location>
</feature>
<evidence type="ECO:0000256" key="11">
    <source>
        <dbReference type="ARBA" id="ARBA00022840"/>
    </source>
</evidence>
<dbReference type="HAMAP" id="MF_00098">
    <property type="entry name" value="Met_tRNA_synth_type1"/>
    <property type="match status" value="1"/>
</dbReference>
<evidence type="ECO:0000256" key="2">
    <source>
        <dbReference type="ARBA" id="ARBA00004496"/>
    </source>
</evidence>
<feature type="binding site" evidence="16">
    <location>
        <position position="159"/>
    </location>
    <ligand>
        <name>Zn(2+)</name>
        <dbReference type="ChEBI" id="CHEBI:29105"/>
    </ligand>
</feature>
<keyword evidence="9 16" id="KW-0547">Nucleotide-binding</keyword>
<comment type="catalytic activity">
    <reaction evidence="15 16">
        <text>tRNA(Met) + L-methionine + ATP = L-methionyl-tRNA(Met) + AMP + diphosphate</text>
        <dbReference type="Rhea" id="RHEA:13481"/>
        <dbReference type="Rhea" id="RHEA-COMP:9667"/>
        <dbReference type="Rhea" id="RHEA-COMP:9698"/>
        <dbReference type="ChEBI" id="CHEBI:30616"/>
        <dbReference type="ChEBI" id="CHEBI:33019"/>
        <dbReference type="ChEBI" id="CHEBI:57844"/>
        <dbReference type="ChEBI" id="CHEBI:78442"/>
        <dbReference type="ChEBI" id="CHEBI:78530"/>
        <dbReference type="ChEBI" id="CHEBI:456215"/>
        <dbReference type="EC" id="6.1.1.10"/>
    </reaction>
</comment>
<dbReference type="PRINTS" id="PR01041">
    <property type="entry name" value="TRNASYNTHMET"/>
</dbReference>
<dbReference type="SUPFAM" id="SSF47323">
    <property type="entry name" value="Anticodon-binding domain of a subclass of class I aminoacyl-tRNA synthetases"/>
    <property type="match status" value="1"/>
</dbReference>
<dbReference type="SUPFAM" id="SSF52374">
    <property type="entry name" value="Nucleotidylyl transferase"/>
    <property type="match status" value="1"/>
</dbReference>
<evidence type="ECO:0000313" key="18">
    <source>
        <dbReference type="EMBL" id="MDH5834040.1"/>
    </source>
</evidence>
<evidence type="ECO:0000256" key="8">
    <source>
        <dbReference type="ARBA" id="ARBA00022723"/>
    </source>
</evidence>
<comment type="similarity">
    <text evidence="3 16">Belongs to the class-I aminoacyl-tRNA synthetase family. MetG type 1 subfamily.</text>
</comment>
<name>A0ABT6JTL5_9GAMM</name>
<feature type="binding site" evidence="16">
    <location>
        <position position="146"/>
    </location>
    <ligand>
        <name>Zn(2+)</name>
        <dbReference type="ChEBI" id="CHEBI:29105"/>
    </ligand>
</feature>
<evidence type="ECO:0000256" key="16">
    <source>
        <dbReference type="HAMAP-Rule" id="MF_00098"/>
    </source>
</evidence>
<comment type="subcellular location">
    <subcellularLocation>
        <location evidence="2 16">Cytoplasm</location>
    </subcellularLocation>
</comment>
<evidence type="ECO:0000256" key="3">
    <source>
        <dbReference type="ARBA" id="ARBA00008258"/>
    </source>
</evidence>
<dbReference type="EMBL" id="JARXRO010000015">
    <property type="protein sequence ID" value="MDH5834040.1"/>
    <property type="molecule type" value="Genomic_DNA"/>
</dbReference>
<comment type="caution">
    <text evidence="18">The sequence shown here is derived from an EMBL/GenBank/DDBJ whole genome shotgun (WGS) entry which is preliminary data.</text>
</comment>
<dbReference type="InterPro" id="IPR029038">
    <property type="entry name" value="MetRS_Zn"/>
</dbReference>
<dbReference type="NCBIfam" id="NF001100">
    <property type="entry name" value="PRK00133.1"/>
    <property type="match status" value="1"/>
</dbReference>
<evidence type="ECO:0000256" key="10">
    <source>
        <dbReference type="ARBA" id="ARBA00022833"/>
    </source>
</evidence>
<keyword evidence="8 16" id="KW-0479">Metal-binding</keyword>
<dbReference type="GO" id="GO:0004825">
    <property type="term" value="F:methionine-tRNA ligase activity"/>
    <property type="evidence" value="ECO:0007669"/>
    <property type="project" value="UniProtKB-EC"/>
</dbReference>
<evidence type="ECO:0000256" key="7">
    <source>
        <dbReference type="ARBA" id="ARBA00022598"/>
    </source>
</evidence>
<dbReference type="Pfam" id="PF09334">
    <property type="entry name" value="tRNA-synt_1g"/>
    <property type="match status" value="1"/>
</dbReference>
<dbReference type="InterPro" id="IPR014758">
    <property type="entry name" value="Met-tRNA_synth"/>
</dbReference>
<feature type="binding site" evidence="16">
    <location>
        <position position="339"/>
    </location>
    <ligand>
        <name>ATP</name>
        <dbReference type="ChEBI" id="CHEBI:30616"/>
    </ligand>
</feature>
<protein>
    <recommendedName>
        <fullName evidence="16">Methionine--tRNA ligase</fullName>
        <ecNumber evidence="16">6.1.1.10</ecNumber>
    </recommendedName>
    <alternativeName>
        <fullName evidence="16">Methionyl-tRNA synthetase</fullName>
        <shortName evidence="16">MetRS</shortName>
    </alternativeName>
</protein>
<keyword evidence="10 16" id="KW-0862">Zinc</keyword>
<dbReference type="PROSITE" id="PS00178">
    <property type="entry name" value="AA_TRNA_LIGASE_I"/>
    <property type="match status" value="1"/>
</dbReference>
<keyword evidence="19" id="KW-1185">Reference proteome</keyword>